<dbReference type="GO" id="GO:0035361">
    <property type="term" value="C:Cul8-RING ubiquitin ligase complex"/>
    <property type="evidence" value="ECO:0007669"/>
    <property type="project" value="TreeGrafter"/>
</dbReference>
<organism evidence="3">
    <name type="scientific">Serpula lacrymans var. lacrymans (strain S7.3)</name>
    <name type="common">Dry rot fungus</name>
    <dbReference type="NCBI Taxonomy" id="936435"/>
    <lineage>
        <taxon>Eukaryota</taxon>
        <taxon>Fungi</taxon>
        <taxon>Dikarya</taxon>
        <taxon>Basidiomycota</taxon>
        <taxon>Agaricomycotina</taxon>
        <taxon>Agaricomycetes</taxon>
        <taxon>Agaricomycetidae</taxon>
        <taxon>Boletales</taxon>
        <taxon>Coniophorineae</taxon>
        <taxon>Serpulaceae</taxon>
        <taxon>Serpula</taxon>
    </lineage>
</organism>
<evidence type="ECO:0000313" key="3">
    <source>
        <dbReference type="Proteomes" id="UP000008063"/>
    </source>
</evidence>
<feature type="region of interest" description="Disordered" evidence="1">
    <location>
        <begin position="347"/>
        <end position="415"/>
    </location>
</feature>
<accession>F8QHF4</accession>
<feature type="compositionally biased region" description="Basic and acidic residues" evidence="1">
    <location>
        <begin position="703"/>
        <end position="715"/>
    </location>
</feature>
<feature type="compositionally biased region" description="Low complexity" evidence="1">
    <location>
        <begin position="827"/>
        <end position="837"/>
    </location>
</feature>
<dbReference type="PANTHER" id="PTHR28122:SF1">
    <property type="entry name" value="E3 UBIQUITIN-PROTEIN LIGASE SUBSTRATE RECEPTOR MMS22"/>
    <property type="match status" value="1"/>
</dbReference>
<feature type="region of interest" description="Disordered" evidence="1">
    <location>
        <begin position="767"/>
        <end position="871"/>
    </location>
</feature>
<dbReference type="Proteomes" id="UP000008063">
    <property type="component" value="Unassembled WGS sequence"/>
</dbReference>
<evidence type="ECO:0008006" key="4">
    <source>
        <dbReference type="Google" id="ProtNLM"/>
    </source>
</evidence>
<dbReference type="Pfam" id="PF09462">
    <property type="entry name" value="Mus7"/>
    <property type="match status" value="1"/>
</dbReference>
<feature type="compositionally biased region" description="Low complexity" evidence="1">
    <location>
        <begin position="556"/>
        <end position="567"/>
    </location>
</feature>
<feature type="compositionally biased region" description="Basic residues" evidence="1">
    <location>
        <begin position="815"/>
        <end position="826"/>
    </location>
</feature>
<dbReference type="eggNOG" id="ENOG502QSDS">
    <property type="taxonomic scope" value="Eukaryota"/>
</dbReference>
<feature type="compositionally biased region" description="Basic and acidic residues" evidence="1">
    <location>
        <begin position="466"/>
        <end position="477"/>
    </location>
</feature>
<proteinExistence type="predicted"/>
<feature type="region of interest" description="Disordered" evidence="1">
    <location>
        <begin position="918"/>
        <end position="941"/>
    </location>
</feature>
<dbReference type="InterPro" id="IPR019021">
    <property type="entry name" value="Mms22"/>
</dbReference>
<reference evidence="3" key="1">
    <citation type="journal article" date="2011" name="Science">
        <title>The plant cell wall-decomposing machinery underlies the functional diversity of forest fungi.</title>
        <authorList>
            <person name="Eastwood D.C."/>
            <person name="Floudas D."/>
            <person name="Binder M."/>
            <person name="Majcherczyk A."/>
            <person name="Schneider P."/>
            <person name="Aerts A."/>
            <person name="Asiegbu F.O."/>
            <person name="Baker S.E."/>
            <person name="Barry K."/>
            <person name="Bendiksby M."/>
            <person name="Blumentritt M."/>
            <person name="Coutinho P.M."/>
            <person name="Cullen D."/>
            <person name="de Vries R.P."/>
            <person name="Gathman A."/>
            <person name="Goodell B."/>
            <person name="Henrissat B."/>
            <person name="Ihrmark K."/>
            <person name="Kauserud H."/>
            <person name="Kohler A."/>
            <person name="LaButti K."/>
            <person name="Lapidus A."/>
            <person name="Lavin J.L."/>
            <person name="Lee Y.-H."/>
            <person name="Lindquist E."/>
            <person name="Lilly W."/>
            <person name="Lucas S."/>
            <person name="Morin E."/>
            <person name="Murat C."/>
            <person name="Oguiza J.A."/>
            <person name="Park J."/>
            <person name="Pisabarro A.G."/>
            <person name="Riley R."/>
            <person name="Rosling A."/>
            <person name="Salamov A."/>
            <person name="Schmidt O."/>
            <person name="Schmutz J."/>
            <person name="Skrede I."/>
            <person name="Stenlid J."/>
            <person name="Wiebenga A."/>
            <person name="Xie X."/>
            <person name="Kuees U."/>
            <person name="Hibbett D.S."/>
            <person name="Hoffmeister D."/>
            <person name="Hoegberg N."/>
            <person name="Martin F."/>
            <person name="Grigoriev I.V."/>
            <person name="Watkinson S.C."/>
        </authorList>
    </citation>
    <scope>NUCLEOTIDE SEQUENCE [LARGE SCALE GENOMIC DNA]</scope>
    <source>
        <strain evidence="3">strain S7.3</strain>
    </source>
</reference>
<evidence type="ECO:0000313" key="2">
    <source>
        <dbReference type="EMBL" id="EGN92264.1"/>
    </source>
</evidence>
<dbReference type="GO" id="GO:0031297">
    <property type="term" value="P:replication fork processing"/>
    <property type="evidence" value="ECO:0007669"/>
    <property type="project" value="InterPro"/>
</dbReference>
<feature type="region of interest" description="Disordered" evidence="1">
    <location>
        <begin position="28"/>
        <end position="47"/>
    </location>
</feature>
<feature type="region of interest" description="Disordered" evidence="1">
    <location>
        <begin position="626"/>
        <end position="651"/>
    </location>
</feature>
<feature type="compositionally biased region" description="Polar residues" evidence="1">
    <location>
        <begin position="787"/>
        <end position="801"/>
    </location>
</feature>
<sequence length="1912" mass="214733">MEDDEVVETSDIEELELGNWDQQSATIHIQDSRPRQSVPLTKSDAPQGAITAFNAYSHPDYWTEDDHPSPRKRIKIDGSVSLHDKSAPESTRWTNTNIPHPANVFFPIESSPPARDTCVRERLTRSLSANSLFSSPRAVRNRSAQPSSISCDAPSIEVLPVSPQKASGEINAYSELSAREDHVRVRSHGEKYHPNISPPRSPSVDPLLLYTSSAHDHNSRFLVTPPRRVSESREADTSQYTSHTLFGSSELPLDSSPLTIPPSSPTLITSSLTSLSTPVVHHQPLVPPERSNERRSPPVIHTLQVEGLDSNRYSLRTRQAKQLNPYAYDKLLYKQQMRSNPDAIVKIASPTRGARSTVRDPANEETQEEWTMPQDVPSDEGNSPGRRRGGKQRVPLPDENIQAGSGHEAHNSSWEPRFLQELSSSDDDDDDARKLIREARKAREGRAGKRPMPGKARRLRAFPFKPTDDRGHERDRSSAPLPSPPLVSHPDSQPRSRRQFTPITDPLLQSASATSSKVRLENLPHSPIFHHSDDVGDQFDAYGDPSDMDNDNITFPKSSSPSLPKSSTGLSDDAIGNRSFHRSRKSSKDSSSEESSSTDLSRDMDTEDRKRFRVLKRMMPAAMITRMIEKPKNQVSQRQRTTAEEGPLLPGQARARFRTRFDDLEIRGDSESSDIEQPQAPQHGTKHLRLSSDSEVEIVEMQSRARDGGTRRDIDLSASSDEVFSSDDNVNDDTISEWLASGPSTSHSRPHREENLIDWMLSRTRAVGNTRISKRRPKKSHIRSRPSKSIQTRLTTHGHSGSSRKRASMPGAGGHRPRVRREHRPSRSSGGQRSTSQDNHYSGAESEDNHAENVKLKSKKKRQHADIQDHLYVIPEDSTRITSRYRDNNNEDTVHHSAAYQEAKELLRYKSPIVENDVSSRHSIPRHSTPGLSPPRRRRTHAAPHMMHDVAKSSTAVQRSIFEFAMPTSRLSRHIPVDLDIHPFASGMAFDATTYIGKGYLHQFTSLISGLAPVTAPITYSFQGVDLGPTTPSSSFSSALASVCDNIVQLFGGFGDFDDVEVPRDLENVMRVICHFTSWFATTADEGECTTFAVPVQEHIHSLISRLDELPLSAILLKAYWFAIEVSFRLMFALKKKQGCWTSCNIDPHDYVLPLSRRLLGFGLRQSLDSIDGEPGSLSSASTAQRAVELWICLLHLVSSCDTPNDLPQGHPSHPFWRTVYQLLHDSQKSPQISPSRSEFIWHTIFSFCALSQFSIHGMTTSHCRLPASWELVSFALKQIRLTADPQSDSLLSDRSLGSRDEYIHLIISRCFLLWSRWQWRLDDGLTVFNQIIEVFKSRKFANLLRERPDFPTFMLQNDLNLLSKSNHGETAFELFLKLIVQASQDHPDGDEDARRMKSSQVRKLLQLAIPVGSVPFTKAEPPSAHELSMLYNRFSALVVAIHLDPVVVNLRRRLAQARRYVNFKEADDTTRLACIRGMMHFAIMLRHHYLPLDDLLAWLSEMCEILLSEFKELDVPASKDGKPQPTNAVKDRIILAIQVLLGSVRRIIETPSMDDTQKPAEYPDPALLEGPWVTQIFSASTNLASLSKTGEEIRRLVQSFLDARTSVIPNAPVATTVSVESQESQDEYGQLLWDLDDPELLAALGDDTGSSLVADVKVKEETVCKVIDKHISPAIYRLVCKHFSDVSAPSIEDYCRTADKWIDCWVGCASVLVQNRKRDWSLFMKLGPQSWERIIDPAWRRRVGLRFTFTLLQLDRGAFNSYKDYFVEVLLESIVSATVTLEHEYMSLLFSIDRLHHPLLRGVDVSGLSPDYKASKAQFKATRLQVLDVVFSNLSTRLRLDTSDGSLKAENQAFVGFLVTLFTTMHDTYEVCILSPCVDSHSRAKYIAHKGWEVSAASSRADFTSSSPSMG</sequence>
<dbReference type="HOGENOM" id="CLU_235583_0_0_1"/>
<dbReference type="GO" id="GO:0005634">
    <property type="term" value="C:nucleus"/>
    <property type="evidence" value="ECO:0007669"/>
    <property type="project" value="InterPro"/>
</dbReference>
<dbReference type="OMA" id="DNRIDYM"/>
<dbReference type="STRING" id="936435.F8QHF4"/>
<feature type="compositionally biased region" description="Polar residues" evidence="1">
    <location>
        <begin position="717"/>
        <end position="728"/>
    </location>
</feature>
<protein>
    <recommendedName>
        <fullName evidence="4">Mus7/MMS22 family-domain-containing protein</fullName>
    </recommendedName>
</protein>
<evidence type="ECO:0000256" key="1">
    <source>
        <dbReference type="SAM" id="MobiDB-lite"/>
    </source>
</evidence>
<dbReference type="InParanoid" id="F8QHF4"/>
<dbReference type="PANTHER" id="PTHR28122">
    <property type="entry name" value="E3 UBIQUITIN-PROTEIN LIGASE SUBSTRATE RECEPTOR MMS22"/>
    <property type="match status" value="1"/>
</dbReference>
<gene>
    <name evidence="2" type="ORF">SERLA73DRAFT_79745</name>
</gene>
<dbReference type="EMBL" id="GL945509">
    <property type="protein sequence ID" value="EGN92264.1"/>
    <property type="molecule type" value="Genomic_DNA"/>
</dbReference>
<feature type="region of interest" description="Disordered" evidence="1">
    <location>
        <begin position="666"/>
        <end position="751"/>
    </location>
</feature>
<name>F8QHF4_SERL3</name>
<keyword evidence="3" id="KW-1185">Reference proteome</keyword>
<dbReference type="GO" id="GO:0000724">
    <property type="term" value="P:double-strand break repair via homologous recombination"/>
    <property type="evidence" value="ECO:0007669"/>
    <property type="project" value="TreeGrafter"/>
</dbReference>
<feature type="compositionally biased region" description="Basic residues" evidence="1">
    <location>
        <begin position="772"/>
        <end position="786"/>
    </location>
</feature>
<feature type="compositionally biased region" description="Polar residues" evidence="1">
    <location>
        <begin position="499"/>
        <end position="517"/>
    </location>
</feature>
<feature type="region of interest" description="Disordered" evidence="1">
    <location>
        <begin position="440"/>
        <end position="608"/>
    </location>
</feature>
<dbReference type="OrthoDB" id="2386201at2759"/>